<dbReference type="Proteomes" id="UP001178461">
    <property type="component" value="Chromosome 17"/>
</dbReference>
<accession>A0AA35LJ79</accession>
<dbReference type="PANTHER" id="PTHR22380:SF1">
    <property type="entry name" value="TESTIS-EXPRESSED PROTEIN 15"/>
    <property type="match status" value="1"/>
</dbReference>
<dbReference type="GO" id="GO:0005634">
    <property type="term" value="C:nucleus"/>
    <property type="evidence" value="ECO:0007669"/>
    <property type="project" value="TreeGrafter"/>
</dbReference>
<feature type="compositionally biased region" description="Basic and acidic residues" evidence="1">
    <location>
        <begin position="2413"/>
        <end position="2423"/>
    </location>
</feature>
<feature type="compositionally biased region" description="Acidic residues" evidence="1">
    <location>
        <begin position="905"/>
        <end position="918"/>
    </location>
</feature>
<sequence length="2617" mass="296269">MVAVARQQRTEAGHAVATAGVAGALKSSHSKRRPEGCLKPTGRDEGAGKRDGGCGDEKVEDKIEKEPKMEVIQKNRTSNTKGIFLPDQSRLKKFTIPKRAPDKGLLTECSNNQRDSNEIKQRLIQSCLDKECNLESLWQFNKIKMVHNKDLEEEFVAKRTKLREAGRQDKETSSFLLVSNKEVSNICQNGLHTGHSKKEQLKIMKELGNPQLGIYLFRHIDVALNYASEHSIPIENIIIFRVLLGKVKKIQPPKGKKKVALDPTPKFDCHMSRVHPSVKDSLEDQAIGSLIYFYEYNEHSKPVDKPRQCLPYAVIELKRINQKNATVSASTPLQCRPQKLPKHVGRGRRLPLENCTRVTRIGKSQLIYEHFRKPTIGCAVNSENNASPSFSGGLQNWNSSIVETQMKPKSTGRWDSPHKETKEINLHCSPDLDVSRNVKSAHIKNSSLKTHPEVSPACDTGSSTVITSKLIKDPRLKKREQVLEKQNGEAILEKQSSQCENELDYNLEMKVSATLSMPYPVTENFLLNSKNAVGQKQYMEKTYWEENLEGTILPSVLNRNKDSPVNGEQGLSNVNKNILGSQNTDTDHCLKTYVGDSSLKSKVCKTDNSDRTLMEDVRGEKGTRHSKLPSLDLNPSKTLINEWTFPDQNPESAAFGNYKMDNRGEMESQLQEDDAYISEMHCSTNLDTKCAQNNFTSSEEEQNDSANSCSLQDYTLQSEVCKKLHISENVMGEVWDEDLSEQSIENQMDAENFEQNGCHAVIEFEKFNKIEAPVIINKPIYTACEVANSSVGEKDCCTIEKVKDNSIGERIVHQSPASCGSDTVMRNFNGNSVCLPESVSLDKNIFRDSKECLLSSGIFVDEQRNCKTNTTANTSDFDQIYTSELEEKGKRDTPTMQMPSSTESSAEETSEKEDSVEEDWISDMKCCMETSMTPEILDSESSGSDFNFSGQGRGSTTEAKLINNSKEKCEDLHNQAFLTKGTDMVTYQEKHYTASVISTSVPVPLENIKDIEFKKLQSQSEISGLSSANFEELNSNSSCEDDSLEAFEQDLEVKCNDQNLNIVSDFENTLGECKKCISTSQKPCKNGNYWEKKDVYHYLQERMDWDSLLEKPSRSTKVSGKPSVEENKNDSEEKAELFVCPDLQITITNIIQPKLNSPHSSFRMKTDMGKCSGHKKDMKWLQEKNTKHHRRKEQNNSEEKYIFSSSSKGQVETFVQSEEYIKSVLNTLNTQALLCKNKHLSQKIDGAMFHLRKAHRRVQKSLKILAKAGRKKSSESSKSCEVLQRGSSSSCVSDMPCSCDNMRNAKLTKLQTASEKSILDTMELKSTKPSSDKHIMSNEQKIHLNVISGYNTQENVSTSMVSTEHDISSEVNRCTSKDSAKHLNTAVEKKESCVNREDKRKDERTCDSDIKASAIKLAMPVQAALESSAKVNILKPDNISIRLENVFSDENEALEIAPAPQIKIGLSAKASSNDYELSPVSLENSCFSNEPFNNCRDLSHDIKHPEVGVEQKSLNFIIKISEILRKADETTSLNVLLEQLIFCRRVLPSFVRAFEKKQECSSEHVLVSREILESTERKMQAINKLKPSAIESLIELQIIMETIEFIENKKRLIEGVPTFRSLLWYDDSLCSELFGGQSGYQQQSNFYPAFQRRLEYNALNELQTHHKQLVDAFNNTRWEHNSYYSFLKLRREIEECEQAMKSNYNFSDFFLSVPYVCGANFGDTLDDLEHARKNTVDLISKSKTPGINLRAEKEEHLWVIMDIIATKVEFIKTCEDVNIKASLFGLEHIFFDAAKSLAWTEKVKFINGDFKGEERQAIKINEADLSKLYETYQLMIEEFGRRNFNGAVEEQTFKKSSVDSSNCEMASKQQEANYCITKSLIVRQDIGCIGEILGEAQSSDTERLQQLLCRCTEHMEMLKQYFQILQEESNSVLITKENVLGFLKNGGINPVILKPEAVEVYAEMTMVYETVLFLQNSIARRVDKPRFRSLLWFDTSLTPELLRCQEKMASFSYRKGNLIEIIDSSISELQNEWKAIHGFSKNLNCSYALHLFSRELKELSETKNVLQTSKSFSSMCVNLVPYTVSLNYGSTVSELEYNYNQFSSLLDKLMMCERKDLGKMAHIMKIMKTIEHMKFICSKQEKSPLPLVIYQMVKNWRKSCELKRQGLDTIEEHSTKHSMCSSGPPASQASDSQSQHKRPASIASEDGSSSSDEMSDPSRTKKIKIADSLMTTTEKINEDENSRNLRVSGKYNFPKEKELQLSISTDNMWNKKPGNLRETAPISPAQLKDLKVAYPCESIQSSPNDSEPKFICSNTLAGQQNLADLKDFNKSGWNAKDHDQEYIASHNEGGESLSLHSVTVELLQQSPENSPTRDDANSVLGTLNEHHNLKSDVLRDASHLMPECSTALSSPLKSDRNEGECGQEKNVTPNCTTPYNLDSTVMTELNKAMELEHLQMEPSYSENNKTKFSPVNQNEHIEETSRLQSSPVHIYGAVYPYYSWYLYQNHCNTHSVTQTYQELNSCEMNPLTHSMSTTTSIMYNTESSMFCSQTFSHFSVGESQRFNLAQTYPMYGYFSSAVAFPYSNWQQPSWYTENQPWTQVAFPYPSNNGSEDYVGTT</sequence>
<organism evidence="4 5">
    <name type="scientific">Podarcis lilfordi</name>
    <name type="common">Lilford's wall lizard</name>
    <dbReference type="NCBI Taxonomy" id="74358"/>
    <lineage>
        <taxon>Eukaryota</taxon>
        <taxon>Metazoa</taxon>
        <taxon>Chordata</taxon>
        <taxon>Craniata</taxon>
        <taxon>Vertebrata</taxon>
        <taxon>Euteleostomi</taxon>
        <taxon>Lepidosauria</taxon>
        <taxon>Squamata</taxon>
        <taxon>Bifurcata</taxon>
        <taxon>Unidentata</taxon>
        <taxon>Episquamata</taxon>
        <taxon>Laterata</taxon>
        <taxon>Lacertibaenia</taxon>
        <taxon>Lacertidae</taxon>
        <taxon>Podarcis</taxon>
    </lineage>
</organism>
<feature type="domain" description="Testis expressed sequence 15" evidence="3">
    <location>
        <begin position="1510"/>
        <end position="1672"/>
    </location>
</feature>
<evidence type="ECO:0000259" key="3">
    <source>
        <dbReference type="Pfam" id="PF15326"/>
    </source>
</evidence>
<feature type="region of interest" description="Disordered" evidence="1">
    <location>
        <begin position="2172"/>
        <end position="2227"/>
    </location>
</feature>
<evidence type="ECO:0000313" key="4">
    <source>
        <dbReference type="EMBL" id="CAI5796827.1"/>
    </source>
</evidence>
<feature type="domain" description="Testis expressed sequence 15" evidence="3">
    <location>
        <begin position="1891"/>
        <end position="2003"/>
    </location>
</feature>
<evidence type="ECO:0000259" key="2">
    <source>
        <dbReference type="Pfam" id="PF12509"/>
    </source>
</evidence>
<dbReference type="Pfam" id="PF12509">
    <property type="entry name" value="DUF3715"/>
    <property type="match status" value="1"/>
</dbReference>
<evidence type="ECO:0000313" key="5">
    <source>
        <dbReference type="Proteomes" id="UP001178461"/>
    </source>
</evidence>
<keyword evidence="5" id="KW-1185">Reference proteome</keyword>
<feature type="compositionally biased region" description="Low complexity" evidence="1">
    <location>
        <begin position="2200"/>
        <end position="2212"/>
    </location>
</feature>
<feature type="compositionally biased region" description="Polar residues" evidence="1">
    <location>
        <begin position="871"/>
        <end position="882"/>
    </location>
</feature>
<feature type="compositionally biased region" description="Basic and acidic residues" evidence="1">
    <location>
        <begin position="1123"/>
        <end position="1132"/>
    </location>
</feature>
<evidence type="ECO:0008006" key="6">
    <source>
        <dbReference type="Google" id="ProtNLM"/>
    </source>
</evidence>
<dbReference type="SUPFAM" id="SSF56399">
    <property type="entry name" value="ADP-ribosylation"/>
    <property type="match status" value="1"/>
</dbReference>
<dbReference type="Pfam" id="PF15326">
    <property type="entry name" value="TEX15"/>
    <property type="match status" value="2"/>
</dbReference>
<dbReference type="GO" id="GO:0010569">
    <property type="term" value="P:regulation of double-strand break repair via homologous recombination"/>
    <property type="evidence" value="ECO:0007669"/>
    <property type="project" value="InterPro"/>
</dbReference>
<feature type="domain" description="TASOR pseudo-PARP" evidence="2">
    <location>
        <begin position="165"/>
        <end position="311"/>
    </location>
</feature>
<dbReference type="InterPro" id="IPR026616">
    <property type="entry name" value="TEX15"/>
</dbReference>
<gene>
    <name evidence="4" type="ORF">PODLI_1B007553</name>
</gene>
<dbReference type="EMBL" id="OX395142">
    <property type="protein sequence ID" value="CAI5796827.1"/>
    <property type="molecule type" value="Genomic_DNA"/>
</dbReference>
<feature type="compositionally biased region" description="Low complexity" evidence="1">
    <location>
        <begin position="2181"/>
        <end position="2193"/>
    </location>
</feature>
<reference evidence="4" key="1">
    <citation type="submission" date="2022-12" db="EMBL/GenBank/DDBJ databases">
        <authorList>
            <person name="Alioto T."/>
            <person name="Alioto T."/>
            <person name="Gomez Garrido J."/>
        </authorList>
    </citation>
    <scope>NUCLEOTIDE SEQUENCE</scope>
</reference>
<feature type="region of interest" description="Disordered" evidence="1">
    <location>
        <begin position="871"/>
        <end position="918"/>
    </location>
</feature>
<dbReference type="PANTHER" id="PTHR22380">
    <property type="entry name" value="TESTIS-EXPRESSED PROTEIN 15"/>
    <property type="match status" value="1"/>
</dbReference>
<dbReference type="GO" id="GO:0007130">
    <property type="term" value="P:synaptonemal complex assembly"/>
    <property type="evidence" value="ECO:0007669"/>
    <property type="project" value="TreeGrafter"/>
</dbReference>
<feature type="compositionally biased region" description="Low complexity" evidence="1">
    <location>
        <begin position="13"/>
        <end position="24"/>
    </location>
</feature>
<evidence type="ECO:0000256" key="1">
    <source>
        <dbReference type="SAM" id="MobiDB-lite"/>
    </source>
</evidence>
<dbReference type="GO" id="GO:0007140">
    <property type="term" value="P:male meiotic nuclear division"/>
    <property type="evidence" value="ECO:0007669"/>
    <property type="project" value="InterPro"/>
</dbReference>
<feature type="region of interest" description="Disordered" evidence="1">
    <location>
        <begin position="1111"/>
        <end position="1132"/>
    </location>
</feature>
<feature type="region of interest" description="Disordered" evidence="1">
    <location>
        <begin position="2406"/>
        <end position="2425"/>
    </location>
</feature>
<name>A0AA35LJ79_9SAUR</name>
<proteinExistence type="predicted"/>
<dbReference type="InterPro" id="IPR032765">
    <property type="entry name" value="TEX15_dom"/>
</dbReference>
<dbReference type="Gene3D" id="3.90.228.10">
    <property type="match status" value="1"/>
</dbReference>
<protein>
    <recommendedName>
        <fullName evidence="6">Testis expressed 15, meiosis and synapsis associated</fullName>
    </recommendedName>
</protein>
<dbReference type="InterPro" id="IPR022188">
    <property type="entry name" value="TASOR_DUF3715"/>
</dbReference>
<feature type="region of interest" description="Disordered" evidence="1">
    <location>
        <begin position="1"/>
        <end position="59"/>
    </location>
</feature>
<feature type="compositionally biased region" description="Basic and acidic residues" evidence="1">
    <location>
        <begin position="33"/>
        <end position="59"/>
    </location>
</feature>